<feature type="coiled-coil region" evidence="1">
    <location>
        <begin position="76"/>
        <end position="103"/>
    </location>
</feature>
<feature type="transmembrane region" description="Helical" evidence="2">
    <location>
        <begin position="15"/>
        <end position="33"/>
    </location>
</feature>
<reference evidence="4" key="1">
    <citation type="journal article" date="2019" name="Int. J. Syst. Evol. Microbiol.">
        <title>The Global Catalogue of Microorganisms (GCM) 10K type strain sequencing project: providing services to taxonomists for standard genome sequencing and annotation.</title>
        <authorList>
            <consortium name="The Broad Institute Genomics Platform"/>
            <consortium name="The Broad Institute Genome Sequencing Center for Infectious Disease"/>
            <person name="Wu L."/>
            <person name="Ma J."/>
        </authorList>
    </citation>
    <scope>NUCLEOTIDE SEQUENCE [LARGE SCALE GENOMIC DNA]</scope>
    <source>
        <strain evidence="4">CGMCC 1.12990</strain>
    </source>
</reference>
<dbReference type="EMBL" id="BMGS01000015">
    <property type="protein sequence ID" value="GGG60479.1"/>
    <property type="molecule type" value="Genomic_DNA"/>
</dbReference>
<organism evidence="3 4">
    <name type="scientific">Hymenobacter glacieicola</name>
    <dbReference type="NCBI Taxonomy" id="1562124"/>
    <lineage>
        <taxon>Bacteria</taxon>
        <taxon>Pseudomonadati</taxon>
        <taxon>Bacteroidota</taxon>
        <taxon>Cytophagia</taxon>
        <taxon>Cytophagales</taxon>
        <taxon>Hymenobacteraceae</taxon>
        <taxon>Hymenobacter</taxon>
    </lineage>
</organism>
<evidence type="ECO:0000256" key="1">
    <source>
        <dbReference type="SAM" id="Coils"/>
    </source>
</evidence>
<evidence type="ECO:0000313" key="4">
    <source>
        <dbReference type="Proteomes" id="UP000601361"/>
    </source>
</evidence>
<comment type="caution">
    <text evidence="3">The sequence shown here is derived from an EMBL/GenBank/DDBJ whole genome shotgun (WGS) entry which is preliminary data.</text>
</comment>
<dbReference type="RefSeq" id="WP_188559689.1">
    <property type="nucleotide sequence ID" value="NZ_BMGS01000015.1"/>
</dbReference>
<evidence type="ECO:0000313" key="3">
    <source>
        <dbReference type="EMBL" id="GGG60479.1"/>
    </source>
</evidence>
<keyword evidence="2" id="KW-1133">Transmembrane helix</keyword>
<keyword evidence="4" id="KW-1185">Reference proteome</keyword>
<dbReference type="Proteomes" id="UP000601361">
    <property type="component" value="Unassembled WGS sequence"/>
</dbReference>
<evidence type="ECO:0000256" key="2">
    <source>
        <dbReference type="SAM" id="Phobius"/>
    </source>
</evidence>
<protein>
    <submittedName>
        <fullName evidence="3">Uncharacterized protein</fullName>
    </submittedName>
</protein>
<accession>A0ABQ1X8E7</accession>
<keyword evidence="2" id="KW-0472">Membrane</keyword>
<keyword evidence="1" id="KW-0175">Coiled coil</keyword>
<proteinExistence type="predicted"/>
<sequence>MPWLVILKAWLRPRLLPLVLLVVGLLLLLQLLLDGCQRRTQRRLAQAQLATWRLVLLDSVLQAQQAQERHRYDSLEQALRRQLLFQQQRSQELQRREQQLETQYRAGRVVLPKL</sequence>
<name>A0ABQ1X8E7_9BACT</name>
<keyword evidence="2" id="KW-0812">Transmembrane</keyword>
<gene>
    <name evidence="3" type="ORF">GCM10011378_40600</name>
</gene>